<evidence type="ECO:0000256" key="8">
    <source>
        <dbReference type="PIRNR" id="PIRNR037778"/>
    </source>
</evidence>
<comment type="function">
    <text evidence="8">Probably a riboflavin-binding protein that interacts with the energy-coupling factor (ECF) ABC-transporter complex.</text>
</comment>
<keyword evidence="3 8" id="KW-0813">Transport</keyword>
<keyword evidence="4 8" id="KW-1003">Cell membrane</keyword>
<keyword evidence="5 9" id="KW-0812">Transmembrane</keyword>
<dbReference type="GeneID" id="90533828"/>
<feature type="transmembrane region" description="Helical" evidence="9">
    <location>
        <begin position="138"/>
        <end position="166"/>
    </location>
</feature>
<comment type="subcellular location">
    <subcellularLocation>
        <location evidence="1">Cell membrane</location>
        <topology evidence="1">Multi-pass membrane protein</topology>
    </subcellularLocation>
</comment>
<dbReference type="PANTHER" id="PTHR38438:SF1">
    <property type="entry name" value="RIBOFLAVIN TRANSPORTER RIBU"/>
    <property type="match status" value="1"/>
</dbReference>
<evidence type="ECO:0000256" key="5">
    <source>
        <dbReference type="ARBA" id="ARBA00022692"/>
    </source>
</evidence>
<dbReference type="InterPro" id="IPR025720">
    <property type="entry name" value="RibU"/>
</dbReference>
<proteinExistence type="inferred from homology"/>
<dbReference type="Gene3D" id="1.10.1760.20">
    <property type="match status" value="1"/>
</dbReference>
<feature type="transmembrane region" description="Helical" evidence="9">
    <location>
        <begin position="102"/>
        <end position="126"/>
    </location>
</feature>
<feature type="transmembrane region" description="Helical" evidence="9">
    <location>
        <begin position="41"/>
        <end position="62"/>
    </location>
</feature>
<feature type="transmembrane region" description="Helical" evidence="9">
    <location>
        <begin position="190"/>
        <end position="215"/>
    </location>
</feature>
<evidence type="ECO:0000256" key="6">
    <source>
        <dbReference type="ARBA" id="ARBA00022989"/>
    </source>
</evidence>
<evidence type="ECO:0000256" key="2">
    <source>
        <dbReference type="ARBA" id="ARBA00005540"/>
    </source>
</evidence>
<feature type="transmembrane region" description="Helical" evidence="9">
    <location>
        <begin position="12"/>
        <end position="35"/>
    </location>
</feature>
<accession>A0ABT1RZN1</accession>
<keyword evidence="7 8" id="KW-0472">Membrane</keyword>
<reference evidence="10 11" key="1">
    <citation type="submission" date="2022-06" db="EMBL/GenBank/DDBJ databases">
        <title>Isolation of gut microbiota from human fecal samples.</title>
        <authorList>
            <person name="Pamer E.G."/>
            <person name="Barat B."/>
            <person name="Waligurski E."/>
            <person name="Medina S."/>
            <person name="Paddock L."/>
            <person name="Mostad J."/>
        </authorList>
    </citation>
    <scope>NUCLEOTIDE SEQUENCE [LARGE SCALE GENOMIC DNA]</scope>
    <source>
        <strain evidence="10 11">DFI.9.73</strain>
    </source>
</reference>
<evidence type="ECO:0000313" key="10">
    <source>
        <dbReference type="EMBL" id="MCQ4840147.1"/>
    </source>
</evidence>
<evidence type="ECO:0000313" key="11">
    <source>
        <dbReference type="Proteomes" id="UP001524473"/>
    </source>
</evidence>
<dbReference type="EMBL" id="JANFZH010000019">
    <property type="protein sequence ID" value="MCQ4840147.1"/>
    <property type="molecule type" value="Genomic_DNA"/>
</dbReference>
<comment type="caution">
    <text evidence="10">The sequence shown here is derived from an EMBL/GenBank/DDBJ whole genome shotgun (WGS) entry which is preliminary data.</text>
</comment>
<evidence type="ECO:0000256" key="7">
    <source>
        <dbReference type="ARBA" id="ARBA00023136"/>
    </source>
</evidence>
<keyword evidence="11" id="KW-1185">Reference proteome</keyword>
<dbReference type="InterPro" id="IPR024529">
    <property type="entry name" value="ECF_trnsprt_substrate-spec"/>
</dbReference>
<evidence type="ECO:0000256" key="1">
    <source>
        <dbReference type="ARBA" id="ARBA00004651"/>
    </source>
</evidence>
<sequence>MKKTNVRQMTMTAVLAALAFAAVALIRIPVVMFLSYEPKDVVITIGGFLFGPLTAFVISVLVSFVEMITISSTGWIGLIMNILSTCCFSCLAAYIYKKKKTLTGAVTGLLSGCVLMTAAMLLWNYLITPLYMGYPREAVAAMLLPVFLPFNLIKGGINGVLILLLYKPLVTALRRAHVLETPEGETQTKVHAGVILVSLALLSTLILGALALAGVI</sequence>
<evidence type="ECO:0000256" key="3">
    <source>
        <dbReference type="ARBA" id="ARBA00022448"/>
    </source>
</evidence>
<dbReference type="RefSeq" id="WP_066867242.1">
    <property type="nucleotide sequence ID" value="NZ_CABKVV010000014.1"/>
</dbReference>
<protein>
    <recommendedName>
        <fullName evidence="8">Riboflavin transporter</fullName>
    </recommendedName>
</protein>
<gene>
    <name evidence="10" type="ORF">NE695_09495</name>
</gene>
<name>A0ABT1RZN1_9FIRM</name>
<feature type="transmembrane region" description="Helical" evidence="9">
    <location>
        <begin position="74"/>
        <end position="96"/>
    </location>
</feature>
<comment type="similarity">
    <text evidence="2 8">Belongs to the prokaryotic riboflavin transporter (P-RFT) (TC 2.A.87) family.</text>
</comment>
<keyword evidence="6 9" id="KW-1133">Transmembrane helix</keyword>
<dbReference type="PIRSF" id="PIRSF037778">
    <property type="entry name" value="UCP037778_transp_RibU"/>
    <property type="match status" value="1"/>
</dbReference>
<evidence type="ECO:0000256" key="4">
    <source>
        <dbReference type="ARBA" id="ARBA00022475"/>
    </source>
</evidence>
<dbReference type="PANTHER" id="PTHR38438">
    <property type="entry name" value="RIBOFLAVIN TRANSPORTER RIBU"/>
    <property type="match status" value="1"/>
</dbReference>
<dbReference type="Pfam" id="PF12822">
    <property type="entry name" value="ECF_trnsprt"/>
    <property type="match status" value="1"/>
</dbReference>
<organism evidence="10 11">
    <name type="scientific">Neglectibacter timonensis</name>
    <dbReference type="NCBI Taxonomy" id="1776382"/>
    <lineage>
        <taxon>Bacteria</taxon>
        <taxon>Bacillati</taxon>
        <taxon>Bacillota</taxon>
        <taxon>Clostridia</taxon>
        <taxon>Eubacteriales</taxon>
        <taxon>Oscillospiraceae</taxon>
        <taxon>Neglectibacter</taxon>
    </lineage>
</organism>
<dbReference type="Proteomes" id="UP001524473">
    <property type="component" value="Unassembled WGS sequence"/>
</dbReference>
<evidence type="ECO:0000256" key="9">
    <source>
        <dbReference type="SAM" id="Phobius"/>
    </source>
</evidence>